<dbReference type="Pfam" id="PF03372">
    <property type="entry name" value="Exo_endo_phos"/>
    <property type="match status" value="1"/>
</dbReference>
<organism evidence="3 4">
    <name type="scientific">Kutzneria buriramensis</name>
    <dbReference type="NCBI Taxonomy" id="1045776"/>
    <lineage>
        <taxon>Bacteria</taxon>
        <taxon>Bacillati</taxon>
        <taxon>Actinomycetota</taxon>
        <taxon>Actinomycetes</taxon>
        <taxon>Pseudonocardiales</taxon>
        <taxon>Pseudonocardiaceae</taxon>
        <taxon>Kutzneria</taxon>
    </lineage>
</organism>
<name>A0A3E0HVH1_9PSEU</name>
<protein>
    <submittedName>
        <fullName evidence="3">Endonuclease/exonuclease/phosphatase (EEP) superfamily protein YafD</fullName>
    </submittedName>
</protein>
<gene>
    <name evidence="3" type="ORF">BCF44_104522</name>
</gene>
<comment type="caution">
    <text evidence="3">The sequence shown here is derived from an EMBL/GenBank/DDBJ whole genome shotgun (WGS) entry which is preliminary data.</text>
</comment>
<dbReference type="SUPFAM" id="SSF56219">
    <property type="entry name" value="DNase I-like"/>
    <property type="match status" value="1"/>
</dbReference>
<evidence type="ECO:0000259" key="2">
    <source>
        <dbReference type="Pfam" id="PF03372"/>
    </source>
</evidence>
<dbReference type="GO" id="GO:0004519">
    <property type="term" value="F:endonuclease activity"/>
    <property type="evidence" value="ECO:0007669"/>
    <property type="project" value="UniProtKB-KW"/>
</dbReference>
<keyword evidence="3" id="KW-0540">Nuclease</keyword>
<evidence type="ECO:0000256" key="1">
    <source>
        <dbReference type="SAM" id="Phobius"/>
    </source>
</evidence>
<dbReference type="EMBL" id="QUNO01000004">
    <property type="protein sequence ID" value="REH50246.1"/>
    <property type="molecule type" value="Genomic_DNA"/>
</dbReference>
<evidence type="ECO:0000313" key="4">
    <source>
        <dbReference type="Proteomes" id="UP000256269"/>
    </source>
</evidence>
<proteinExistence type="predicted"/>
<dbReference type="InterPro" id="IPR036691">
    <property type="entry name" value="Endo/exonu/phosph_ase_sf"/>
</dbReference>
<reference evidence="3 4" key="1">
    <citation type="submission" date="2018-08" db="EMBL/GenBank/DDBJ databases">
        <title>Genomic Encyclopedia of Archaeal and Bacterial Type Strains, Phase II (KMG-II): from individual species to whole genera.</title>
        <authorList>
            <person name="Goeker M."/>
        </authorList>
    </citation>
    <scope>NUCLEOTIDE SEQUENCE [LARGE SCALE GENOMIC DNA]</scope>
    <source>
        <strain evidence="3 4">DSM 45791</strain>
    </source>
</reference>
<feature type="transmembrane region" description="Helical" evidence="1">
    <location>
        <begin position="33"/>
        <end position="54"/>
    </location>
</feature>
<sequence length="342" mass="35657">MGRVASNVRTRTRAARPPAYLDEGRRRVGGAPLTFVFSLLTAAVIGMVALRLFGIDGDHLMVVLLAGTPFAAAGGALLSIVAMMFRRWAVAVVALAFTACLFAAVAPRAFTAPRPIGSGPTVRVLTVDLTQGKADAAAVVTLIRDQHVDVVAFQELTPQSAAALAAAGLAGVLPDQVFQPGDGPTGSGIASRYPLQPVEVEEAATFPQVAVQVSLPQQRAIQVESVHVRPPTDDNTTDTWKRELDALPDPVDGSPPLVLAGDFNATVDHAGLRAEMVTGYVDAASQAGDGLLPTWPIGGQLPALLPIDHVLVDKRCPVDSFATFDVPGGDHKAVLTQFVASS</sequence>
<accession>A0A3E0HVH1</accession>
<keyword evidence="1" id="KW-0812">Transmembrane</keyword>
<keyword evidence="3" id="KW-0255">Endonuclease</keyword>
<keyword evidence="3" id="KW-0378">Hydrolase</keyword>
<feature type="transmembrane region" description="Helical" evidence="1">
    <location>
        <begin position="88"/>
        <end position="106"/>
    </location>
</feature>
<keyword evidence="3" id="KW-0269">Exonuclease</keyword>
<keyword evidence="4" id="KW-1185">Reference proteome</keyword>
<feature type="transmembrane region" description="Helical" evidence="1">
    <location>
        <begin position="60"/>
        <end position="81"/>
    </location>
</feature>
<dbReference type="Proteomes" id="UP000256269">
    <property type="component" value="Unassembled WGS sequence"/>
</dbReference>
<dbReference type="AlphaFoldDB" id="A0A3E0HVH1"/>
<keyword evidence="1" id="KW-0472">Membrane</keyword>
<dbReference type="InterPro" id="IPR005135">
    <property type="entry name" value="Endo/exonuclease/phosphatase"/>
</dbReference>
<dbReference type="GO" id="GO:0004527">
    <property type="term" value="F:exonuclease activity"/>
    <property type="evidence" value="ECO:0007669"/>
    <property type="project" value="UniProtKB-KW"/>
</dbReference>
<keyword evidence="1" id="KW-1133">Transmembrane helix</keyword>
<dbReference type="OrthoDB" id="2340043at2"/>
<evidence type="ECO:0000313" key="3">
    <source>
        <dbReference type="EMBL" id="REH50246.1"/>
    </source>
</evidence>
<feature type="domain" description="Endonuclease/exonuclease/phosphatase" evidence="2">
    <location>
        <begin position="133"/>
        <end position="331"/>
    </location>
</feature>
<dbReference type="Gene3D" id="3.60.10.10">
    <property type="entry name" value="Endonuclease/exonuclease/phosphatase"/>
    <property type="match status" value="1"/>
</dbReference>